<dbReference type="SUPFAM" id="SSF103515">
    <property type="entry name" value="Autotransporter"/>
    <property type="match status" value="1"/>
</dbReference>
<keyword evidence="1" id="KW-0732">Signal</keyword>
<sequence length="219" mass="23300">MQGKIWGKAVVAVALGLACAAASAQRNVAVFGSAGTGFGIGVATPLTESVNLRADVMLGRLDRDFSTDTIDYDGRFKLRNLGVYGDWRAFNGSFRASLGAVYATTRADLHGVPRNGTLTIGNTTVNATGESITATARMPHLRPYVGIGWGLADLSRRGFTWGVDVGAIIGRPRVDLQVSPGLAAAVPAADIELERQRLRQDVRKLRAEPVLKLSVGYVF</sequence>
<dbReference type="Gene3D" id="2.40.160.170">
    <property type="match status" value="1"/>
</dbReference>
<evidence type="ECO:0000256" key="1">
    <source>
        <dbReference type="SAM" id="SignalP"/>
    </source>
</evidence>
<gene>
    <name evidence="2" type="ORF">JI746_13075</name>
</gene>
<keyword evidence="3" id="KW-1185">Reference proteome</keyword>
<dbReference type="InterPro" id="IPR036709">
    <property type="entry name" value="Autotransporte_beta_dom_sf"/>
</dbReference>
<organism evidence="2 3">
    <name type="scientific">Ramlibacter alkalitolerans</name>
    <dbReference type="NCBI Taxonomy" id="2039631"/>
    <lineage>
        <taxon>Bacteria</taxon>
        <taxon>Pseudomonadati</taxon>
        <taxon>Pseudomonadota</taxon>
        <taxon>Betaproteobacteria</taxon>
        <taxon>Burkholderiales</taxon>
        <taxon>Comamonadaceae</taxon>
        <taxon>Ramlibacter</taxon>
    </lineage>
</organism>
<dbReference type="Proteomes" id="UP000622707">
    <property type="component" value="Unassembled WGS sequence"/>
</dbReference>
<dbReference type="EMBL" id="JAEQND010000007">
    <property type="protein sequence ID" value="MBL0426040.1"/>
    <property type="molecule type" value="Genomic_DNA"/>
</dbReference>
<reference evidence="2 3" key="1">
    <citation type="journal article" date="2017" name="Int. J. Syst. Evol. Microbiol.">
        <title>Ramlibacter alkalitolerans sp. nov., alkali-tolerant bacterium isolated from soil of ginseng.</title>
        <authorList>
            <person name="Lee D.H."/>
            <person name="Cha C.J."/>
        </authorList>
    </citation>
    <scope>NUCLEOTIDE SEQUENCE [LARGE SCALE GENOMIC DNA]</scope>
    <source>
        <strain evidence="2 3">KACC 19305</strain>
    </source>
</reference>
<dbReference type="PROSITE" id="PS51257">
    <property type="entry name" value="PROKAR_LIPOPROTEIN"/>
    <property type="match status" value="1"/>
</dbReference>
<dbReference type="RefSeq" id="WP_201690029.1">
    <property type="nucleotide sequence ID" value="NZ_JAEQND010000007.1"/>
</dbReference>
<feature type="signal peptide" evidence="1">
    <location>
        <begin position="1"/>
        <end position="24"/>
    </location>
</feature>
<protein>
    <submittedName>
        <fullName evidence="2">Autotransporter outer membrane beta-barrel domain-containing protein</fullName>
    </submittedName>
</protein>
<accession>A0ABS1JP40</accession>
<name>A0ABS1JP40_9BURK</name>
<comment type="caution">
    <text evidence="2">The sequence shown here is derived from an EMBL/GenBank/DDBJ whole genome shotgun (WGS) entry which is preliminary data.</text>
</comment>
<feature type="chain" id="PRO_5047171436" evidence="1">
    <location>
        <begin position="25"/>
        <end position="219"/>
    </location>
</feature>
<evidence type="ECO:0000313" key="3">
    <source>
        <dbReference type="Proteomes" id="UP000622707"/>
    </source>
</evidence>
<proteinExistence type="predicted"/>
<evidence type="ECO:0000313" key="2">
    <source>
        <dbReference type="EMBL" id="MBL0426040.1"/>
    </source>
</evidence>